<reference evidence="1 2" key="2">
    <citation type="submission" date="2019-05" db="EMBL/GenBank/DDBJ databases">
        <title>Glycomyces buryatensis sp. nov.</title>
        <authorList>
            <person name="Nikitina E."/>
        </authorList>
    </citation>
    <scope>NUCLEOTIDE SEQUENCE [LARGE SCALE GENOMIC DNA]</scope>
    <source>
        <strain evidence="1 2">18</strain>
    </source>
</reference>
<evidence type="ECO:0008006" key="3">
    <source>
        <dbReference type="Google" id="ProtNLM"/>
    </source>
</evidence>
<dbReference type="EMBL" id="STGY01000072">
    <property type="protein sequence ID" value="THV36474.1"/>
    <property type="molecule type" value="Genomic_DNA"/>
</dbReference>
<keyword evidence="2" id="KW-1185">Reference proteome</keyword>
<proteinExistence type="predicted"/>
<dbReference type="OrthoDB" id="3736763at2"/>
<sequence>MTNAMPPPTPEDLGAAPLWENYIIAQATQASLGLIPRNALALGVTVDGLDVTVTCQLQAITRADKEDLREIAQELTLLLGAHVNVTSAHHILESPVITPHDAASWIFVARADAA</sequence>
<dbReference type="AlphaFoldDB" id="A0A4S8Q818"/>
<organism evidence="1 2">
    <name type="scientific">Glycomyces buryatensis</name>
    <dbReference type="NCBI Taxonomy" id="2570927"/>
    <lineage>
        <taxon>Bacteria</taxon>
        <taxon>Bacillati</taxon>
        <taxon>Actinomycetota</taxon>
        <taxon>Actinomycetes</taxon>
        <taxon>Glycomycetales</taxon>
        <taxon>Glycomycetaceae</taxon>
        <taxon>Glycomyces</taxon>
    </lineage>
</organism>
<dbReference type="RefSeq" id="WP_136536717.1">
    <property type="nucleotide sequence ID" value="NZ_STGY01000072.1"/>
</dbReference>
<evidence type="ECO:0000313" key="2">
    <source>
        <dbReference type="Proteomes" id="UP000308760"/>
    </source>
</evidence>
<gene>
    <name evidence="1" type="ORF">FAB82_22085</name>
</gene>
<dbReference type="Proteomes" id="UP000308760">
    <property type="component" value="Unassembled WGS sequence"/>
</dbReference>
<protein>
    <recommendedName>
        <fullName evidence="3">DUF59 domain-containing protein</fullName>
    </recommendedName>
</protein>
<reference evidence="2" key="1">
    <citation type="submission" date="2019-04" db="EMBL/GenBank/DDBJ databases">
        <title>Nocardioides xinjiangensis sp. nov.</title>
        <authorList>
            <person name="Liu S."/>
        </authorList>
    </citation>
    <scope>NUCLEOTIDE SEQUENCE [LARGE SCALE GENOMIC DNA]</scope>
    <source>
        <strain evidence="2">18</strain>
    </source>
</reference>
<comment type="caution">
    <text evidence="1">The sequence shown here is derived from an EMBL/GenBank/DDBJ whole genome shotgun (WGS) entry which is preliminary data.</text>
</comment>
<evidence type="ECO:0000313" key="1">
    <source>
        <dbReference type="EMBL" id="THV36474.1"/>
    </source>
</evidence>
<name>A0A4S8Q818_9ACTN</name>
<accession>A0A4S8Q818</accession>